<reference evidence="2 3" key="1">
    <citation type="submission" date="2013-05" db="EMBL/GenBank/DDBJ databases">
        <title>Draft genome of the parasitic nematode Anyclostoma ceylanicum.</title>
        <authorList>
            <person name="Mitreva M."/>
        </authorList>
    </citation>
    <scope>NUCLEOTIDE SEQUENCE [LARGE SCALE GENOMIC DNA]</scope>
</reference>
<evidence type="ECO:0000313" key="2">
    <source>
        <dbReference type="EMBL" id="EPB75998.1"/>
    </source>
</evidence>
<dbReference type="EMBL" id="KE124879">
    <property type="protein sequence ID" value="EPB75998.1"/>
    <property type="molecule type" value="Genomic_DNA"/>
</dbReference>
<keyword evidence="3" id="KW-1185">Reference proteome</keyword>
<feature type="region of interest" description="Disordered" evidence="1">
    <location>
        <begin position="44"/>
        <end position="63"/>
    </location>
</feature>
<dbReference type="Proteomes" id="UP000054495">
    <property type="component" value="Unassembled WGS sequence"/>
</dbReference>
<feature type="compositionally biased region" description="Basic and acidic residues" evidence="1">
    <location>
        <begin position="47"/>
        <end position="63"/>
    </location>
</feature>
<gene>
    <name evidence="2" type="ORF">ANCCEY_04919</name>
</gene>
<organism evidence="2 3">
    <name type="scientific">Ancylostoma ceylanicum</name>
    <dbReference type="NCBI Taxonomy" id="53326"/>
    <lineage>
        <taxon>Eukaryota</taxon>
        <taxon>Metazoa</taxon>
        <taxon>Ecdysozoa</taxon>
        <taxon>Nematoda</taxon>
        <taxon>Chromadorea</taxon>
        <taxon>Rhabditida</taxon>
        <taxon>Rhabditina</taxon>
        <taxon>Rhabditomorpha</taxon>
        <taxon>Strongyloidea</taxon>
        <taxon>Ancylostomatidae</taxon>
        <taxon>Ancylostomatinae</taxon>
        <taxon>Ancylostoma</taxon>
    </lineage>
</organism>
<accession>A0A0D6LXS4</accession>
<dbReference type="AlphaFoldDB" id="A0A0D6LXS4"/>
<name>A0A0D6LXS4_9BILA</name>
<proteinExistence type="predicted"/>
<evidence type="ECO:0000313" key="3">
    <source>
        <dbReference type="Proteomes" id="UP000054495"/>
    </source>
</evidence>
<protein>
    <submittedName>
        <fullName evidence="2">Uncharacterized protein</fullName>
    </submittedName>
</protein>
<evidence type="ECO:0000256" key="1">
    <source>
        <dbReference type="SAM" id="MobiDB-lite"/>
    </source>
</evidence>
<sequence length="63" mass="7021">MQALLDWWLGVLEFVDMYEIGTDAGDSVDMSLLTGKIRAGPVQDSEEDKKCGEVLPYEKGEQI</sequence>